<sequence length="44" mass="5121">MDIEDMDFLQAMADELRAIDSLYEAEATEIENIIFRVKLEQGEN</sequence>
<accession>A0A0F9NKY7</accession>
<name>A0A0F9NKY7_9ZZZZ</name>
<evidence type="ECO:0000313" key="1">
    <source>
        <dbReference type="EMBL" id="KKN20190.1"/>
    </source>
</evidence>
<dbReference type="AlphaFoldDB" id="A0A0F9NKY7"/>
<protein>
    <submittedName>
        <fullName evidence="1">Uncharacterized protein</fullName>
    </submittedName>
</protein>
<dbReference type="EMBL" id="LAZR01003265">
    <property type="protein sequence ID" value="KKN20190.1"/>
    <property type="molecule type" value="Genomic_DNA"/>
</dbReference>
<comment type="caution">
    <text evidence="1">The sequence shown here is derived from an EMBL/GenBank/DDBJ whole genome shotgun (WGS) entry which is preliminary data.</text>
</comment>
<reference evidence="1" key="1">
    <citation type="journal article" date="2015" name="Nature">
        <title>Complex archaea that bridge the gap between prokaryotes and eukaryotes.</title>
        <authorList>
            <person name="Spang A."/>
            <person name="Saw J.H."/>
            <person name="Jorgensen S.L."/>
            <person name="Zaremba-Niedzwiedzka K."/>
            <person name="Martijn J."/>
            <person name="Lind A.E."/>
            <person name="van Eijk R."/>
            <person name="Schleper C."/>
            <person name="Guy L."/>
            <person name="Ettema T.J."/>
        </authorList>
    </citation>
    <scope>NUCLEOTIDE SEQUENCE</scope>
</reference>
<gene>
    <name evidence="1" type="ORF">LCGC14_0938160</name>
</gene>
<proteinExistence type="predicted"/>
<organism evidence="1">
    <name type="scientific">marine sediment metagenome</name>
    <dbReference type="NCBI Taxonomy" id="412755"/>
    <lineage>
        <taxon>unclassified sequences</taxon>
        <taxon>metagenomes</taxon>
        <taxon>ecological metagenomes</taxon>
    </lineage>
</organism>